<dbReference type="Pfam" id="PF14223">
    <property type="entry name" value="Retrotran_gag_2"/>
    <property type="match status" value="1"/>
</dbReference>
<comment type="caution">
    <text evidence="2">The sequence shown here is derived from an EMBL/GenBank/DDBJ whole genome shotgun (WGS) entry which is preliminary data.</text>
</comment>
<accession>A0AA88WQ21</accession>
<reference evidence="2" key="1">
    <citation type="submission" date="2022-12" db="EMBL/GenBank/DDBJ databases">
        <title>Draft genome assemblies for two species of Escallonia (Escalloniales).</title>
        <authorList>
            <person name="Chanderbali A."/>
            <person name="Dervinis C."/>
            <person name="Anghel I."/>
            <person name="Soltis D."/>
            <person name="Soltis P."/>
            <person name="Zapata F."/>
        </authorList>
    </citation>
    <scope>NUCLEOTIDE SEQUENCE</scope>
    <source>
        <strain evidence="2">UCBG64.0493</strain>
        <tissue evidence="2">Leaf</tissue>
    </source>
</reference>
<organism evidence="2 3">
    <name type="scientific">Escallonia herrerae</name>
    <dbReference type="NCBI Taxonomy" id="1293975"/>
    <lineage>
        <taxon>Eukaryota</taxon>
        <taxon>Viridiplantae</taxon>
        <taxon>Streptophyta</taxon>
        <taxon>Embryophyta</taxon>
        <taxon>Tracheophyta</taxon>
        <taxon>Spermatophyta</taxon>
        <taxon>Magnoliopsida</taxon>
        <taxon>eudicotyledons</taxon>
        <taxon>Gunneridae</taxon>
        <taxon>Pentapetalae</taxon>
        <taxon>asterids</taxon>
        <taxon>campanulids</taxon>
        <taxon>Escalloniales</taxon>
        <taxon>Escalloniaceae</taxon>
        <taxon>Escallonia</taxon>
    </lineage>
</organism>
<dbReference type="EMBL" id="JAVXUP010000537">
    <property type="protein sequence ID" value="KAK3025670.1"/>
    <property type="molecule type" value="Genomic_DNA"/>
</dbReference>
<sequence length="308" mass="34801">MDIFLNMSTLSLRGILDTSKLVGANFDDWYRNLRIVLMHEKLIDVIDKPTKEAPSLDDALAIEAYQKYLEECLTAKCIILASMGSELQRQHQDMDPPQIIEHLKKMYGGQSRTARYQLSKTLLRSILTANSQVGPRVLKMIDLIEQLQKLGCILGKELSQDLILQSLPESFSQFIVNFNMNKMSCDLHEMLNMLIDYENQITSEKKKGTAMIVGNSSKRKVKGKKKFKRKPTAPKGGVTKPKSKEGNHGEGIELDEIQEIDEPTQAQDCEIQVEQPLLDVLKLTRRLSSSVVDVQEPITITTLARANE</sequence>
<feature type="region of interest" description="Disordered" evidence="1">
    <location>
        <begin position="223"/>
        <end position="256"/>
    </location>
</feature>
<gene>
    <name evidence="2" type="ORF">RJ639_041962</name>
</gene>
<dbReference type="Proteomes" id="UP001188597">
    <property type="component" value="Unassembled WGS sequence"/>
</dbReference>
<name>A0AA88WQ21_9ASTE</name>
<protein>
    <recommendedName>
        <fullName evidence="4">Gag protein</fullName>
    </recommendedName>
</protein>
<evidence type="ECO:0008006" key="4">
    <source>
        <dbReference type="Google" id="ProtNLM"/>
    </source>
</evidence>
<evidence type="ECO:0000256" key="1">
    <source>
        <dbReference type="SAM" id="MobiDB-lite"/>
    </source>
</evidence>
<proteinExistence type="predicted"/>
<dbReference type="AlphaFoldDB" id="A0AA88WQ21"/>
<evidence type="ECO:0000313" key="2">
    <source>
        <dbReference type="EMBL" id="KAK3025670.1"/>
    </source>
</evidence>
<feature type="compositionally biased region" description="Basic residues" evidence="1">
    <location>
        <begin position="223"/>
        <end position="232"/>
    </location>
</feature>
<keyword evidence="3" id="KW-1185">Reference proteome</keyword>
<feature type="compositionally biased region" description="Basic and acidic residues" evidence="1">
    <location>
        <begin position="242"/>
        <end position="251"/>
    </location>
</feature>
<evidence type="ECO:0000313" key="3">
    <source>
        <dbReference type="Proteomes" id="UP001188597"/>
    </source>
</evidence>